<keyword evidence="3" id="KW-0813">Transport</keyword>
<feature type="transmembrane region" description="Helical" evidence="13">
    <location>
        <begin position="160"/>
        <end position="184"/>
    </location>
</feature>
<dbReference type="Pfam" id="PF00060">
    <property type="entry name" value="Lig_chan"/>
    <property type="match status" value="1"/>
</dbReference>
<keyword evidence="5 13" id="KW-0812">Transmembrane</keyword>
<dbReference type="PANTHER" id="PTHR42643">
    <property type="entry name" value="IONOTROPIC RECEPTOR 20A-RELATED"/>
    <property type="match status" value="1"/>
</dbReference>
<evidence type="ECO:0008006" key="18">
    <source>
        <dbReference type="Google" id="ProtNLM"/>
    </source>
</evidence>
<dbReference type="Gene3D" id="3.40.190.10">
    <property type="entry name" value="Periplasmic binding protein-like II"/>
    <property type="match status" value="2"/>
</dbReference>
<dbReference type="GO" id="GO:0050906">
    <property type="term" value="P:detection of stimulus involved in sensory perception"/>
    <property type="evidence" value="ECO:0007669"/>
    <property type="project" value="UniProtKB-ARBA"/>
</dbReference>
<dbReference type="Pfam" id="PF10613">
    <property type="entry name" value="Lig_chan-Glu_bd"/>
    <property type="match status" value="1"/>
</dbReference>
<keyword evidence="11" id="KW-1071">Ligand-gated ion channel</keyword>
<dbReference type="GO" id="GO:0005886">
    <property type="term" value="C:plasma membrane"/>
    <property type="evidence" value="ECO:0007669"/>
    <property type="project" value="UniProtKB-SubCell"/>
</dbReference>
<dbReference type="InterPro" id="IPR052192">
    <property type="entry name" value="Insect_Ionotropic_Sensory_Rcpt"/>
</dbReference>
<evidence type="ECO:0000259" key="15">
    <source>
        <dbReference type="Pfam" id="PF10613"/>
    </source>
</evidence>
<feature type="domain" description="Ionotropic glutamate receptor L-glutamate and glycine-binding" evidence="15">
    <location>
        <begin position="5"/>
        <end position="78"/>
    </location>
</feature>
<evidence type="ECO:0000256" key="12">
    <source>
        <dbReference type="ARBA" id="ARBA00023303"/>
    </source>
</evidence>
<dbReference type="Proteomes" id="UP000887013">
    <property type="component" value="Unassembled WGS sequence"/>
</dbReference>
<keyword evidence="10" id="KW-0325">Glycoprotein</keyword>
<evidence type="ECO:0000256" key="9">
    <source>
        <dbReference type="ARBA" id="ARBA00023170"/>
    </source>
</evidence>
<feature type="transmembrane region" description="Helical" evidence="13">
    <location>
        <begin position="362"/>
        <end position="387"/>
    </location>
</feature>
<dbReference type="InterPro" id="IPR001320">
    <property type="entry name" value="Iontro_rcpt_C"/>
</dbReference>
<dbReference type="AlphaFoldDB" id="A0A8X6U033"/>
<organism evidence="16 17">
    <name type="scientific">Nephila pilipes</name>
    <name type="common">Giant wood spider</name>
    <name type="synonym">Nephila maculata</name>
    <dbReference type="NCBI Taxonomy" id="299642"/>
    <lineage>
        <taxon>Eukaryota</taxon>
        <taxon>Metazoa</taxon>
        <taxon>Ecdysozoa</taxon>
        <taxon>Arthropoda</taxon>
        <taxon>Chelicerata</taxon>
        <taxon>Arachnida</taxon>
        <taxon>Araneae</taxon>
        <taxon>Araneomorphae</taxon>
        <taxon>Entelegynae</taxon>
        <taxon>Araneoidea</taxon>
        <taxon>Nephilidae</taxon>
        <taxon>Nephila</taxon>
    </lineage>
</organism>
<dbReference type="OrthoDB" id="6412483at2759"/>
<keyword evidence="12" id="KW-0407">Ion channel</keyword>
<evidence type="ECO:0000256" key="10">
    <source>
        <dbReference type="ARBA" id="ARBA00023180"/>
    </source>
</evidence>
<evidence type="ECO:0000256" key="3">
    <source>
        <dbReference type="ARBA" id="ARBA00022448"/>
    </source>
</evidence>
<dbReference type="SUPFAM" id="SSF53850">
    <property type="entry name" value="Periplasmic binding protein-like II"/>
    <property type="match status" value="1"/>
</dbReference>
<dbReference type="PANTHER" id="PTHR42643:SF24">
    <property type="entry name" value="IONOTROPIC RECEPTOR 60A"/>
    <property type="match status" value="1"/>
</dbReference>
<evidence type="ECO:0000313" key="16">
    <source>
        <dbReference type="EMBL" id="GFT68037.1"/>
    </source>
</evidence>
<dbReference type="GO" id="GO:0015276">
    <property type="term" value="F:ligand-gated monoatomic ion channel activity"/>
    <property type="evidence" value="ECO:0007669"/>
    <property type="project" value="InterPro"/>
</dbReference>
<keyword evidence="8 13" id="KW-0472">Membrane</keyword>
<comment type="similarity">
    <text evidence="2">Belongs to the glutamate-gated ion channel (TC 1.A.10.1) family.</text>
</comment>
<evidence type="ECO:0000313" key="17">
    <source>
        <dbReference type="Proteomes" id="UP000887013"/>
    </source>
</evidence>
<evidence type="ECO:0000256" key="6">
    <source>
        <dbReference type="ARBA" id="ARBA00022989"/>
    </source>
</evidence>
<evidence type="ECO:0000256" key="5">
    <source>
        <dbReference type="ARBA" id="ARBA00022692"/>
    </source>
</evidence>
<evidence type="ECO:0000256" key="4">
    <source>
        <dbReference type="ARBA" id="ARBA00022475"/>
    </source>
</evidence>
<evidence type="ECO:0000256" key="1">
    <source>
        <dbReference type="ARBA" id="ARBA00004651"/>
    </source>
</evidence>
<keyword evidence="6 13" id="KW-1133">Transmembrane helix</keyword>
<comment type="subcellular location">
    <subcellularLocation>
        <location evidence="1">Cell membrane</location>
        <topology evidence="1">Multi-pass membrane protein</topology>
    </subcellularLocation>
</comment>
<feature type="domain" description="Ionotropic glutamate receptor C-terminal" evidence="14">
    <location>
        <begin position="97"/>
        <end position="373"/>
    </location>
</feature>
<evidence type="ECO:0000256" key="7">
    <source>
        <dbReference type="ARBA" id="ARBA00023065"/>
    </source>
</evidence>
<gene>
    <name evidence="16" type="primary">AVEN_148932_1</name>
    <name evidence="16" type="ORF">NPIL_385821</name>
</gene>
<dbReference type="InterPro" id="IPR019594">
    <property type="entry name" value="Glu/Gly-bd"/>
</dbReference>
<accession>A0A8X6U033</accession>
<evidence type="ECO:0000256" key="2">
    <source>
        <dbReference type="ARBA" id="ARBA00008685"/>
    </source>
</evidence>
<keyword evidence="4" id="KW-1003">Cell membrane</keyword>
<keyword evidence="9" id="KW-0675">Receptor</keyword>
<feature type="transmembrane region" description="Helical" evidence="13">
    <location>
        <begin position="87"/>
        <end position="115"/>
    </location>
</feature>
<evidence type="ECO:0000256" key="8">
    <source>
        <dbReference type="ARBA" id="ARBA00023136"/>
    </source>
</evidence>
<proteinExistence type="inferred from homology"/>
<reference evidence="16" key="1">
    <citation type="submission" date="2020-08" db="EMBL/GenBank/DDBJ databases">
        <title>Multicomponent nature underlies the extraordinary mechanical properties of spider dragline silk.</title>
        <authorList>
            <person name="Kono N."/>
            <person name="Nakamura H."/>
            <person name="Mori M."/>
            <person name="Yoshida Y."/>
            <person name="Ohtoshi R."/>
            <person name="Malay A.D."/>
            <person name="Moran D.A.P."/>
            <person name="Tomita M."/>
            <person name="Numata K."/>
            <person name="Arakawa K."/>
        </authorList>
    </citation>
    <scope>NUCLEOTIDE SEQUENCE</scope>
</reference>
<keyword evidence="17" id="KW-1185">Reference proteome</keyword>
<sequence>MPAIFKAIVKWMDLNVTWIREPEDKYGTWENNTWTGLCGMLFREEADVILNPLLPSAEYAEVAYYTNPIIYEAFTFLSGNKKQDAGFFLYFSVLEPTVWTSLGASLGIIALTSALLFQNVYDRRWNVWIRTFGQYLWFYVTYMLRQAPNEKWMLRAEKSFLSFLLLILVIFWVVGVSFLVMNVFQSLLVSKLTIIKTQPVIDSLQDLVSKKNVKCLVPIEVEIHEVLKDSGIPLYEETWKKLESTLSTFDEVLSETTYREVEKGKTCIVHGQLILKSVLQDYFQTNGRCDFHLSENYFFPFPLLMGLRKTLPKGFQRKFNSGLNRLIASDISGKWFKSIFSGAKLCTSYSENDLKPLALHNIFGVLVIWGAGMTLSICCLFLELYCFKSRRKKTRRNLLMNSLKLAG</sequence>
<evidence type="ECO:0000256" key="13">
    <source>
        <dbReference type="SAM" id="Phobius"/>
    </source>
</evidence>
<comment type="caution">
    <text evidence="16">The sequence shown here is derived from an EMBL/GenBank/DDBJ whole genome shotgun (WGS) entry which is preliminary data.</text>
</comment>
<name>A0A8X6U033_NEPPI</name>
<protein>
    <recommendedName>
        <fullName evidence="18">Ionotropic receptor</fullName>
    </recommendedName>
</protein>
<evidence type="ECO:0000259" key="14">
    <source>
        <dbReference type="Pfam" id="PF00060"/>
    </source>
</evidence>
<keyword evidence="7" id="KW-0406">Ion transport</keyword>
<evidence type="ECO:0000256" key="11">
    <source>
        <dbReference type="ARBA" id="ARBA00023286"/>
    </source>
</evidence>
<dbReference type="EMBL" id="BMAW01020412">
    <property type="protein sequence ID" value="GFT68037.1"/>
    <property type="molecule type" value="Genomic_DNA"/>
</dbReference>